<protein>
    <recommendedName>
        <fullName evidence="1">F-box domain-containing protein</fullName>
    </recommendedName>
</protein>
<dbReference type="InterPro" id="IPR001810">
    <property type="entry name" value="F-box_dom"/>
</dbReference>
<name>A0AAD6I1D4_PENCN</name>
<sequence>MAALLVLRFFPQPNQHKSSGQIQTRASTMSRIHRDPPGLTSCPRDILYSIFELLSPTEFYALCLVHTNVRVVAAKFLYENIQMIWEQENHYDPPPVTKLLRTLVARPHLATHIRNLQLTGLPTKHPALVRTIRLVPISPTELSESISFIQKTGVPYSDLWMQELQRGRLDAVVALLLAQMPNLQCLRLGPAFTQRNEIIGMVLRSAIFKPVDYGLPDFRHLQHVTYLLKVGRDYARDHEVKNTADLLPFFYLSNVKSLLLAVDSPLAITWPKPKLPIPSSLTSLVLNTVRENYLRDLLSITPHLKSLQWKFWYDSGLLDAVNSPIVDLDRIGDAVSCLKDTLSDLKILGEVYLGGDGDINLPAIKTEGSLSAMVVMDNLKTLQVPWAFLVGFALDTTKRLQDVLPKYLEHLTITWDLCLQNDEDVVPDWPQFEWADHHILEVLKSWLEDRETFTPNLRRITLGLVRYETDEYDWEPSMRQRLAELGAHAGIVFDIMFTDEMIVPDEM</sequence>
<evidence type="ECO:0000313" key="3">
    <source>
        <dbReference type="Proteomes" id="UP001219568"/>
    </source>
</evidence>
<keyword evidence="3" id="KW-1185">Reference proteome</keyword>
<dbReference type="AlphaFoldDB" id="A0AAD6I1D4"/>
<comment type="caution">
    <text evidence="2">The sequence shown here is derived from an EMBL/GenBank/DDBJ whole genome shotgun (WGS) entry which is preliminary data.</text>
</comment>
<dbReference type="EMBL" id="JAQJZL010000015">
    <property type="protein sequence ID" value="KAJ6026419.1"/>
    <property type="molecule type" value="Genomic_DNA"/>
</dbReference>
<gene>
    <name evidence="2" type="ORF">N7460_011236</name>
</gene>
<evidence type="ECO:0000259" key="1">
    <source>
        <dbReference type="PROSITE" id="PS50181"/>
    </source>
</evidence>
<reference evidence="2" key="2">
    <citation type="submission" date="2023-01" db="EMBL/GenBank/DDBJ databases">
        <authorList>
            <person name="Petersen C."/>
        </authorList>
    </citation>
    <scope>NUCLEOTIDE SEQUENCE</scope>
    <source>
        <strain evidence="2">IBT 15450</strain>
    </source>
</reference>
<reference evidence="2" key="1">
    <citation type="journal article" date="2023" name="IMA Fungus">
        <title>Comparative genomic study of the Penicillium genus elucidates a diverse pangenome and 15 lateral gene transfer events.</title>
        <authorList>
            <person name="Petersen C."/>
            <person name="Sorensen T."/>
            <person name="Nielsen M.R."/>
            <person name="Sondergaard T.E."/>
            <person name="Sorensen J.L."/>
            <person name="Fitzpatrick D.A."/>
            <person name="Frisvad J.C."/>
            <person name="Nielsen K.L."/>
        </authorList>
    </citation>
    <scope>NUCLEOTIDE SEQUENCE</scope>
    <source>
        <strain evidence="2">IBT 15450</strain>
    </source>
</reference>
<dbReference type="PROSITE" id="PS50181">
    <property type="entry name" value="FBOX"/>
    <property type="match status" value="1"/>
</dbReference>
<accession>A0AAD6I1D4</accession>
<organism evidence="2 3">
    <name type="scientific">Penicillium canescens</name>
    <dbReference type="NCBI Taxonomy" id="5083"/>
    <lineage>
        <taxon>Eukaryota</taxon>
        <taxon>Fungi</taxon>
        <taxon>Dikarya</taxon>
        <taxon>Ascomycota</taxon>
        <taxon>Pezizomycotina</taxon>
        <taxon>Eurotiomycetes</taxon>
        <taxon>Eurotiomycetidae</taxon>
        <taxon>Eurotiales</taxon>
        <taxon>Aspergillaceae</taxon>
        <taxon>Penicillium</taxon>
    </lineage>
</organism>
<proteinExistence type="predicted"/>
<dbReference type="Proteomes" id="UP001219568">
    <property type="component" value="Unassembled WGS sequence"/>
</dbReference>
<feature type="domain" description="F-box" evidence="1">
    <location>
        <begin position="36"/>
        <end position="81"/>
    </location>
</feature>
<evidence type="ECO:0000313" key="2">
    <source>
        <dbReference type="EMBL" id="KAJ6026419.1"/>
    </source>
</evidence>